<dbReference type="EMBL" id="SACN01000003">
    <property type="protein sequence ID" value="RVT90195.1"/>
    <property type="molecule type" value="Genomic_DNA"/>
</dbReference>
<dbReference type="RefSeq" id="WP_127745446.1">
    <property type="nucleotide sequence ID" value="NZ_SACN01000003.1"/>
</dbReference>
<evidence type="ECO:0000313" key="2">
    <source>
        <dbReference type="Proteomes" id="UP000282971"/>
    </source>
</evidence>
<accession>A0A437LXQ1</accession>
<keyword evidence="2" id="KW-1185">Reference proteome</keyword>
<comment type="caution">
    <text evidence="1">The sequence shown here is derived from an EMBL/GenBank/DDBJ whole genome shotgun (WGS) entry which is preliminary data.</text>
</comment>
<dbReference type="InterPro" id="IPR046662">
    <property type="entry name" value="DUF6771"/>
</dbReference>
<gene>
    <name evidence="1" type="ORF">EOD43_18015</name>
</gene>
<organism evidence="1 2">
    <name type="scientific">Sphingomonas crocodyli</name>
    <dbReference type="NCBI Taxonomy" id="1979270"/>
    <lineage>
        <taxon>Bacteria</taxon>
        <taxon>Pseudomonadati</taxon>
        <taxon>Pseudomonadota</taxon>
        <taxon>Alphaproteobacteria</taxon>
        <taxon>Sphingomonadales</taxon>
        <taxon>Sphingomonadaceae</taxon>
        <taxon>Sphingomonas</taxon>
    </lineage>
</organism>
<name>A0A437LXQ1_9SPHN</name>
<dbReference type="AlphaFoldDB" id="A0A437LXQ1"/>
<reference evidence="1 2" key="1">
    <citation type="submission" date="2019-01" db="EMBL/GenBank/DDBJ databases">
        <authorList>
            <person name="Chen W.-M."/>
        </authorList>
    </citation>
    <scope>NUCLEOTIDE SEQUENCE [LARGE SCALE GENOMIC DNA]</scope>
    <source>
        <strain evidence="1 2">CCP-7</strain>
    </source>
</reference>
<evidence type="ECO:0000313" key="1">
    <source>
        <dbReference type="EMBL" id="RVT90195.1"/>
    </source>
</evidence>
<dbReference type="Proteomes" id="UP000282971">
    <property type="component" value="Unassembled WGS sequence"/>
</dbReference>
<dbReference type="Pfam" id="PF20561">
    <property type="entry name" value="DUF6771"/>
    <property type="match status" value="1"/>
</dbReference>
<protein>
    <submittedName>
        <fullName evidence="1">Uncharacterized protein</fullName>
    </submittedName>
</protein>
<proteinExistence type="predicted"/>
<sequence>MTIDLQTIIHSVIARAPQWVRQDLLAKEAGVRERAEEALAAMIASAIAKAQSPSAAPGEGTSNG</sequence>